<keyword evidence="3" id="KW-1003">Cell membrane</keyword>
<feature type="transmembrane region" description="Helical" evidence="8">
    <location>
        <begin position="386"/>
        <end position="410"/>
    </location>
</feature>
<reference evidence="10" key="1">
    <citation type="submission" date="2017-01" db="EMBL/GenBank/DDBJ databases">
        <authorList>
            <person name="Varghese N."/>
            <person name="Submissions S."/>
        </authorList>
    </citation>
    <scope>NUCLEOTIDE SEQUENCE [LARGE SCALE GENOMIC DNA]</scope>
    <source>
        <strain evidence="10">DSM 46698</strain>
    </source>
</reference>
<dbReference type="GO" id="GO:0005886">
    <property type="term" value="C:plasma membrane"/>
    <property type="evidence" value="ECO:0007669"/>
    <property type="project" value="UniProtKB-SubCell"/>
</dbReference>
<comment type="subcellular location">
    <subcellularLocation>
        <location evidence="1">Cell inner membrane</location>
        <topology evidence="1">Multi-pass membrane protein</topology>
    </subcellularLocation>
</comment>
<evidence type="ECO:0000313" key="9">
    <source>
        <dbReference type="EMBL" id="SIT07873.1"/>
    </source>
</evidence>
<keyword evidence="2" id="KW-0813">Transport</keyword>
<dbReference type="InterPro" id="IPR027463">
    <property type="entry name" value="AcrB_DN_DC_subdom"/>
</dbReference>
<proteinExistence type="predicted"/>
<feature type="transmembrane region" description="Helical" evidence="8">
    <location>
        <begin position="360"/>
        <end position="380"/>
    </location>
</feature>
<dbReference type="Gene3D" id="3.30.70.1430">
    <property type="entry name" value="Multidrug efflux transporter AcrB pore domain"/>
    <property type="match status" value="2"/>
</dbReference>
<dbReference type="Gene3D" id="3.30.2090.10">
    <property type="entry name" value="Multidrug efflux transporter AcrB TolC docking domain, DN and DC subdomains"/>
    <property type="match status" value="2"/>
</dbReference>
<keyword evidence="7 8" id="KW-0472">Membrane</keyword>
<dbReference type="PANTHER" id="PTHR32063">
    <property type="match status" value="1"/>
</dbReference>
<evidence type="ECO:0000313" key="10">
    <source>
        <dbReference type="Proteomes" id="UP000186026"/>
    </source>
</evidence>
<keyword evidence="5 8" id="KW-0812">Transmembrane</keyword>
<protein>
    <submittedName>
        <fullName evidence="9">Multidrug efflux pump</fullName>
    </submittedName>
</protein>
<feature type="transmembrane region" description="Helical" evidence="8">
    <location>
        <begin position="855"/>
        <end position="874"/>
    </location>
</feature>
<dbReference type="PANTHER" id="PTHR32063:SF28">
    <property type="entry name" value="BLR2861 PROTEIN"/>
    <property type="match status" value="1"/>
</dbReference>
<feature type="transmembrane region" description="Helical" evidence="8">
    <location>
        <begin position="431"/>
        <end position="451"/>
    </location>
</feature>
<dbReference type="PRINTS" id="PR00702">
    <property type="entry name" value="ACRIFLAVINRP"/>
</dbReference>
<dbReference type="FunFam" id="3.30.70.1430:FF:000001">
    <property type="entry name" value="Efflux pump membrane transporter"/>
    <property type="match status" value="1"/>
</dbReference>
<evidence type="ECO:0000256" key="1">
    <source>
        <dbReference type="ARBA" id="ARBA00004429"/>
    </source>
</evidence>
<evidence type="ECO:0000256" key="7">
    <source>
        <dbReference type="ARBA" id="ARBA00023136"/>
    </source>
</evidence>
<evidence type="ECO:0000256" key="4">
    <source>
        <dbReference type="ARBA" id="ARBA00022519"/>
    </source>
</evidence>
<feature type="transmembrane region" description="Helical" evidence="8">
    <location>
        <begin position="12"/>
        <end position="35"/>
    </location>
</feature>
<dbReference type="RefSeq" id="WP_076502543.1">
    <property type="nucleotide sequence ID" value="NZ_FTOP01000015.1"/>
</dbReference>
<feature type="transmembrane region" description="Helical" evidence="8">
    <location>
        <begin position="986"/>
        <end position="1010"/>
    </location>
</feature>
<dbReference type="Gene3D" id="3.30.70.1440">
    <property type="entry name" value="Multidrug efflux transporter AcrB pore domain"/>
    <property type="match status" value="1"/>
</dbReference>
<dbReference type="SUPFAM" id="SSF82866">
    <property type="entry name" value="Multidrug efflux transporter AcrB transmembrane domain"/>
    <property type="match status" value="2"/>
</dbReference>
<feature type="transmembrane region" description="Helical" evidence="8">
    <location>
        <begin position="334"/>
        <end position="353"/>
    </location>
</feature>
<dbReference type="SUPFAM" id="SSF82693">
    <property type="entry name" value="Multidrug efflux transporter AcrB pore domain, PN1, PN2, PC1 and PC2 subdomains"/>
    <property type="match status" value="3"/>
</dbReference>
<evidence type="ECO:0000256" key="3">
    <source>
        <dbReference type="ARBA" id="ARBA00022475"/>
    </source>
</evidence>
<dbReference type="GO" id="GO:0042910">
    <property type="term" value="F:xenobiotic transmembrane transporter activity"/>
    <property type="evidence" value="ECO:0007669"/>
    <property type="project" value="TreeGrafter"/>
</dbReference>
<evidence type="ECO:0000256" key="5">
    <source>
        <dbReference type="ARBA" id="ARBA00022692"/>
    </source>
</evidence>
<evidence type="ECO:0000256" key="2">
    <source>
        <dbReference type="ARBA" id="ARBA00022448"/>
    </source>
</evidence>
<feature type="transmembrane region" description="Helical" evidence="8">
    <location>
        <begin position="907"/>
        <end position="932"/>
    </location>
</feature>
<dbReference type="EMBL" id="FTOP01000015">
    <property type="protein sequence ID" value="SIT07873.1"/>
    <property type="molecule type" value="Genomic_DNA"/>
</dbReference>
<evidence type="ECO:0000256" key="8">
    <source>
        <dbReference type="SAM" id="Phobius"/>
    </source>
</evidence>
<dbReference type="Gene3D" id="1.20.1640.10">
    <property type="entry name" value="Multidrug efflux transporter AcrB transmembrane domain"/>
    <property type="match status" value="2"/>
</dbReference>
<dbReference type="STRING" id="529505.SAMN05421761_11533"/>
<dbReference type="Proteomes" id="UP000186026">
    <property type="component" value="Unassembled WGS sequence"/>
</dbReference>
<sequence length="1020" mass="112884">MASLSTISIRRPVLAIVMSLTILLFGTIGISFLGVREFPSVDPPVINVRTTYVGANADVIEAQITEPLEEAINGIAGIKSLTSTSNDGTSNITVEFDVGGDLEAAANDVRDKVSGAQRNLPPDADPPVVSKADADSQPIVFLNVQSNKRNLLELSDLANNIFKERLQTIPGVSTVQIWGEKQYAIRLRMDPLRMASYGVTPVDVLNKVQSENVELPSGRIEGSAIELSVRTKSRLSTPQEFNELIIKEDQNNIVQFQDIGKAELAALNERTVLKRDGIPMVGVVLVPLPGSNNIEIVDEFYRRLEFIKKDLPDDVLLDIGFDSTRFIRSSISEVQQTIFTAFILVVLIIFLFLRDWRTTFIPVLTIPISLIGVFFLMYVMDFSINVLTLLGIVLSIGLVVDDAIVVLENIYSRIEKGENPDTAAEKGAEEIFFAVIATTVALAAVFLPVIFLTGTTGRLFREFGVVVAGAVIISSFVALTMTPMLSSRLLKKREKQNWFYNVSEPVFVWLNEKYNILLEGFMKARWIAFVIVVLTGLGIYSLFNIIPTELAPIEDRGEMRVNLSGPEGATFEYMDRVLDEMTKEFQEAIPDSERAGLISVTSPGFGTASTNSGFLRFILTDASERERTQQEIYEEVNQRLQKFTSVRAFVTQPPSIGDRRAGLPVQYVLQAPTLEKLKEVIPTFMDRVGESEVFSFSDINLKFTKPEIEVEIDRDKARNIGVSVQEIARTLQLSYSGQRFAYFIMNGKQYQVVGEMQIKDRNEPINLRTLYVRAENGSLVQMDNLVRIRERSTPPQLYRFNRFVSATVSANLAPGYTIGAGLDEMDRIADEVLDESFSTDVAGLSKEYRESSNSLIFAFIFALVLIYLVLSAQFESFLDPLTIMFTVPLALFGALASLWIFDFTLNIFSQIGIIMLIGLVTKNGILIVEFANQRKAQGLSIDDSIIGAASARFRPILMTSLSTILGILPIALALGAGSEGRVPMGVAVIGGLAFSTILTLFVIPAIYTYLTSKKGRLARV</sequence>
<dbReference type="AlphaFoldDB" id="A0A1N7PB59"/>
<feature type="transmembrane region" description="Helical" evidence="8">
    <location>
        <begin position="526"/>
        <end position="546"/>
    </location>
</feature>
<dbReference type="InterPro" id="IPR001036">
    <property type="entry name" value="Acrflvin-R"/>
</dbReference>
<keyword evidence="6 8" id="KW-1133">Transmembrane helix</keyword>
<gene>
    <name evidence="9" type="ORF">SAMN05421761_11533</name>
</gene>
<name>A0A1N7PB59_9BACT</name>
<organism evidence="9 10">
    <name type="scientific">Belliella pelovolcani</name>
    <dbReference type="NCBI Taxonomy" id="529505"/>
    <lineage>
        <taxon>Bacteria</taxon>
        <taxon>Pseudomonadati</taxon>
        <taxon>Bacteroidota</taxon>
        <taxon>Cytophagia</taxon>
        <taxon>Cytophagales</taxon>
        <taxon>Cyclobacteriaceae</taxon>
        <taxon>Belliella</taxon>
    </lineage>
</organism>
<evidence type="ECO:0000256" key="6">
    <source>
        <dbReference type="ARBA" id="ARBA00022989"/>
    </source>
</evidence>
<feature type="transmembrane region" description="Helical" evidence="8">
    <location>
        <begin position="463"/>
        <end position="485"/>
    </location>
</feature>
<dbReference type="OrthoDB" id="9758234at2"/>
<accession>A0A1N7PB59</accession>
<dbReference type="Gene3D" id="3.30.70.1320">
    <property type="entry name" value="Multidrug efflux transporter AcrB pore domain like"/>
    <property type="match status" value="1"/>
</dbReference>
<dbReference type="Pfam" id="PF00873">
    <property type="entry name" value="ACR_tran"/>
    <property type="match status" value="1"/>
</dbReference>
<feature type="transmembrane region" description="Helical" evidence="8">
    <location>
        <begin position="953"/>
        <end position="974"/>
    </location>
</feature>
<keyword evidence="10" id="KW-1185">Reference proteome</keyword>
<keyword evidence="4" id="KW-0997">Cell inner membrane</keyword>
<dbReference type="SUPFAM" id="SSF82714">
    <property type="entry name" value="Multidrug efflux transporter AcrB TolC docking domain, DN and DC subdomains"/>
    <property type="match status" value="2"/>
</dbReference>
<feature type="transmembrane region" description="Helical" evidence="8">
    <location>
        <begin position="881"/>
        <end position="901"/>
    </location>
</feature>
<dbReference type="FunFam" id="1.20.1640.10:FF:000001">
    <property type="entry name" value="Efflux pump membrane transporter"/>
    <property type="match status" value="1"/>
</dbReference>